<dbReference type="InterPro" id="IPR017795">
    <property type="entry name" value="ABBA_NscD-like"/>
</dbReference>
<dbReference type="InterPro" id="IPR033964">
    <property type="entry name" value="ABBA"/>
</dbReference>
<dbReference type="Proteomes" id="UP000184388">
    <property type="component" value="Unassembled WGS sequence"/>
</dbReference>
<dbReference type="RefSeq" id="WP_286160294.1">
    <property type="nucleotide sequence ID" value="NZ_FRBK01000008.1"/>
</dbReference>
<proteinExistence type="predicted"/>
<dbReference type="SFLD" id="SFLDG01162">
    <property type="entry name" value="I"/>
    <property type="match status" value="1"/>
</dbReference>
<name>A0A9X8MWS2_9ACTN</name>
<evidence type="ECO:0000256" key="1">
    <source>
        <dbReference type="ARBA" id="ARBA00022679"/>
    </source>
</evidence>
<dbReference type="AlphaFoldDB" id="A0A9X8MWS2"/>
<accession>A0A9X8MWS2</accession>
<comment type="caution">
    <text evidence="2">The sequence shown here is derived from an EMBL/GenBank/DDBJ whole genome shotgun (WGS) entry which is preliminary data.</text>
</comment>
<organism evidence="2 3">
    <name type="scientific">Streptomyces yunnanensis</name>
    <dbReference type="NCBI Taxonomy" id="156453"/>
    <lineage>
        <taxon>Bacteria</taxon>
        <taxon>Bacillati</taxon>
        <taxon>Actinomycetota</taxon>
        <taxon>Actinomycetes</taxon>
        <taxon>Kitasatosporales</taxon>
        <taxon>Streptomycetaceae</taxon>
        <taxon>Streptomyces</taxon>
    </lineage>
</organism>
<dbReference type="SFLD" id="SFLDS00036">
    <property type="entry name" value="Aromatic_Prenyltransferase"/>
    <property type="match status" value="1"/>
</dbReference>
<dbReference type="GO" id="GO:0016765">
    <property type="term" value="F:transferase activity, transferring alkyl or aryl (other than methyl) groups"/>
    <property type="evidence" value="ECO:0007669"/>
    <property type="project" value="InterPro"/>
</dbReference>
<gene>
    <name evidence="2" type="ORF">SAMN05216268_108245</name>
</gene>
<dbReference type="GO" id="GO:0009820">
    <property type="term" value="P:alkaloid metabolic process"/>
    <property type="evidence" value="ECO:0007669"/>
    <property type="project" value="InterPro"/>
</dbReference>
<reference evidence="3" key="1">
    <citation type="submission" date="2016-11" db="EMBL/GenBank/DDBJ databases">
        <authorList>
            <person name="Jaros S."/>
            <person name="Januszkiewicz K."/>
            <person name="Wedrychowicz H."/>
        </authorList>
    </citation>
    <scope>NUCLEOTIDE SEQUENCE [LARGE SCALE GENOMIC DNA]</scope>
    <source>
        <strain evidence="3">CGMCC 4.3555</strain>
    </source>
</reference>
<sequence length="378" mass="41101">MIQPLSKRRSLRLTQPGPQLGEFVSAQCQRLCEAMGAGSNADLYNELLLEILGTAAGRSLLNPPLAPSAISDDHTPVEFSLAFVPHAAPDVRILVEPGGGTGDYAEDARVGRKVFEALADRWSFSLVHLNQVADVFFPSSSQVPFALGCALALRSTGQPVFKAYLNPAVRGPGRAARVVEEALTRLGYQAAVEPLFRQAARRHPGSDSLPFFALDLGNWDAPRAKAYVAHHNIAAADVKAVSRLVPGEHPEAVEEFVHLTLGDGPYCRRPVVSYYSFTGASADRPSGYTVQLPIRDYVRDDQEARDRAAVVFQHYDLDVQALDRALAAMTPRRLSSGVGLMAYLALAYEHDQPPRVTVYLSSQAYHVPPPRTTRPVPA</sequence>
<evidence type="ECO:0000313" key="3">
    <source>
        <dbReference type="Proteomes" id="UP000184388"/>
    </source>
</evidence>
<dbReference type="EMBL" id="FRBK01000008">
    <property type="protein sequence ID" value="SHM10447.1"/>
    <property type="molecule type" value="Genomic_DNA"/>
</dbReference>
<dbReference type="Pfam" id="PF11991">
    <property type="entry name" value="Trp_DMAT"/>
    <property type="match status" value="1"/>
</dbReference>
<protein>
    <submittedName>
        <fullName evidence="2">Aromatic prenyltransferase, DMATS type</fullName>
    </submittedName>
</protein>
<keyword evidence="1" id="KW-0808">Transferase</keyword>
<evidence type="ECO:0000313" key="2">
    <source>
        <dbReference type="EMBL" id="SHM10447.1"/>
    </source>
</evidence>